<sequence>MAHSVFHRRYGIDLDLTEDDLGHPDRPGLLDELYRNYHPDLLYCLDPYEHEGMACPGFMTIRKKNGRPHAMHVPTGELKETGAQSDLHKALREYTARTADREGFTADVEERPANGRGRTDVVVTGEGGRKLGYEIQLSAIATGSVDKRTRMARSGGLTPLWLVNDENAMPIDRAPWARLNVFTWKDVGREALPVRGGVKRLRMLTCDWDNPAPCPQLGYGRCGGRHGSWEPARGLYYDDMIVKTASGDLVPLYMERADGRRRWYLWVTPADKETFLQGRPEQTPPEAGGSAGHGREDAPLPRYRTDELLEELARPRDSGDPIDASDWLPAAPAEDYVTPRKSRGYLVPGDLIVLQRAYYEADARCAEISAGHPRPTDVAAGRAELTQEHRRELAEARERRLRLAEALNRHPWWSSIGNRHFGKLALTAAARSNRARGPAAR</sequence>
<protein>
    <recommendedName>
        <fullName evidence="2">Competence protein CoiA nuclease-like domain-containing protein</fullName>
    </recommendedName>
</protein>
<organism evidence="3 4">
    <name type="scientific">Planobispora takensis</name>
    <dbReference type="NCBI Taxonomy" id="1367882"/>
    <lineage>
        <taxon>Bacteria</taxon>
        <taxon>Bacillati</taxon>
        <taxon>Actinomycetota</taxon>
        <taxon>Actinomycetes</taxon>
        <taxon>Streptosporangiales</taxon>
        <taxon>Streptosporangiaceae</taxon>
        <taxon>Planobispora</taxon>
    </lineage>
</organism>
<keyword evidence="4" id="KW-1185">Reference proteome</keyword>
<feature type="region of interest" description="Disordered" evidence="1">
    <location>
        <begin position="276"/>
        <end position="301"/>
    </location>
</feature>
<accession>A0A8J3SWP4</accession>
<dbReference type="Pfam" id="PF06054">
    <property type="entry name" value="CoiA_nuc"/>
    <property type="match status" value="1"/>
</dbReference>
<dbReference type="AlphaFoldDB" id="A0A8J3SWP4"/>
<evidence type="ECO:0000313" key="4">
    <source>
        <dbReference type="Proteomes" id="UP000634476"/>
    </source>
</evidence>
<dbReference type="InterPro" id="IPR010330">
    <property type="entry name" value="CoiA_nuc"/>
</dbReference>
<comment type="caution">
    <text evidence="3">The sequence shown here is derived from an EMBL/GenBank/DDBJ whole genome shotgun (WGS) entry which is preliminary data.</text>
</comment>
<proteinExistence type="predicted"/>
<dbReference type="Proteomes" id="UP000634476">
    <property type="component" value="Unassembled WGS sequence"/>
</dbReference>
<evidence type="ECO:0000259" key="2">
    <source>
        <dbReference type="Pfam" id="PF06054"/>
    </source>
</evidence>
<gene>
    <name evidence="3" type="ORF">Pta02_40320</name>
</gene>
<evidence type="ECO:0000256" key="1">
    <source>
        <dbReference type="SAM" id="MobiDB-lite"/>
    </source>
</evidence>
<dbReference type="EMBL" id="BOOK01000030">
    <property type="protein sequence ID" value="GII02024.1"/>
    <property type="molecule type" value="Genomic_DNA"/>
</dbReference>
<reference evidence="3" key="1">
    <citation type="submission" date="2021-01" db="EMBL/GenBank/DDBJ databases">
        <title>Whole genome shotgun sequence of Planobispora takensis NBRC 109077.</title>
        <authorList>
            <person name="Komaki H."/>
            <person name="Tamura T."/>
        </authorList>
    </citation>
    <scope>NUCLEOTIDE SEQUENCE</scope>
    <source>
        <strain evidence="3">NBRC 109077</strain>
    </source>
</reference>
<feature type="domain" description="Competence protein CoiA nuclease-like" evidence="2">
    <location>
        <begin position="99"/>
        <end position="184"/>
    </location>
</feature>
<name>A0A8J3SWP4_9ACTN</name>
<dbReference type="RefSeq" id="WP_203876384.1">
    <property type="nucleotide sequence ID" value="NZ_BOOK01000030.1"/>
</dbReference>
<evidence type="ECO:0000313" key="3">
    <source>
        <dbReference type="EMBL" id="GII02024.1"/>
    </source>
</evidence>